<sequence>MPVRIMGSLLLSEYVFYQTNTTTQGPEEVRHLRTSFLSLKPPKQRQSLFSSGVRLVTDVGVTSPPLSHFSFFASRSSPSGVSICFVCSGPLLTISSLPPAHEGAWTERVVNLWNSGEHRLISLTKRSMVDPARPRPPQVFVNSGATELPDDFIKHLVSGLTDLGILNIFMDRDDWWGRDLDRLFTCIEESTIALVIFSPCYPETEWCLDELVKMKERVNNNKLLVIPIFFNVSKNDVRNFEGEFGDRFMELRKRYTKYKYDPFRVQRWETSVMTISKMEPSLAWETQSSSISLAMDIIKEVNKELDIASDAGFFLPLGFHKDSHSKLTNGEVFVSAFLVAFLFRLFIARLVFTDMTFFGTAKWLVGFPIAIVVLYQLHCALIQQNRRAPDA</sequence>
<evidence type="ECO:0000313" key="4">
    <source>
        <dbReference type="EMBL" id="KAF3565187.1"/>
    </source>
</evidence>
<dbReference type="PANTHER" id="PTHR32009:SF93">
    <property type="entry name" value="TIR DOMAIN-CONTAINING PROTEIN"/>
    <property type="match status" value="1"/>
</dbReference>
<dbReference type="EMBL" id="QGKV02000759">
    <property type="protein sequence ID" value="KAF3565187.1"/>
    <property type="molecule type" value="Genomic_DNA"/>
</dbReference>
<feature type="transmembrane region" description="Helical" evidence="2">
    <location>
        <begin position="363"/>
        <end position="382"/>
    </location>
</feature>
<proteinExistence type="predicted"/>
<dbReference type="SUPFAM" id="SSF52200">
    <property type="entry name" value="Toll/Interleukin receptor TIR domain"/>
    <property type="match status" value="1"/>
</dbReference>
<dbReference type="Proteomes" id="UP000266723">
    <property type="component" value="Unassembled WGS sequence"/>
</dbReference>
<keyword evidence="2" id="KW-0812">Transmembrane</keyword>
<dbReference type="PANTHER" id="PTHR32009">
    <property type="entry name" value="TMV RESISTANCE PROTEIN N-LIKE"/>
    <property type="match status" value="1"/>
</dbReference>
<keyword evidence="2" id="KW-1133">Transmembrane helix</keyword>
<keyword evidence="2" id="KW-0472">Membrane</keyword>
<feature type="transmembrane region" description="Helical" evidence="2">
    <location>
        <begin position="332"/>
        <end position="351"/>
    </location>
</feature>
<evidence type="ECO:0000259" key="3">
    <source>
        <dbReference type="PROSITE" id="PS50104"/>
    </source>
</evidence>
<dbReference type="Pfam" id="PF01582">
    <property type="entry name" value="TIR"/>
    <property type="match status" value="1"/>
</dbReference>
<comment type="caution">
    <text evidence="4">The sequence shown here is derived from an EMBL/GenBank/DDBJ whole genome shotgun (WGS) entry which is preliminary data.</text>
</comment>
<dbReference type="PROSITE" id="PS50104">
    <property type="entry name" value="TIR"/>
    <property type="match status" value="1"/>
</dbReference>
<protein>
    <recommendedName>
        <fullName evidence="3">TIR domain-containing protein</fullName>
    </recommendedName>
</protein>
<evidence type="ECO:0000256" key="1">
    <source>
        <dbReference type="ARBA" id="ARBA00023027"/>
    </source>
</evidence>
<keyword evidence="5" id="KW-1185">Reference proteome</keyword>
<evidence type="ECO:0000256" key="2">
    <source>
        <dbReference type="SAM" id="Phobius"/>
    </source>
</evidence>
<dbReference type="InterPro" id="IPR000157">
    <property type="entry name" value="TIR_dom"/>
</dbReference>
<evidence type="ECO:0000313" key="5">
    <source>
        <dbReference type="Proteomes" id="UP000266723"/>
    </source>
</evidence>
<keyword evidence="1" id="KW-0520">NAD</keyword>
<dbReference type="SMART" id="SM00255">
    <property type="entry name" value="TIR"/>
    <property type="match status" value="1"/>
</dbReference>
<dbReference type="InterPro" id="IPR035897">
    <property type="entry name" value="Toll_tir_struct_dom_sf"/>
</dbReference>
<organism evidence="4 5">
    <name type="scientific">Brassica cretica</name>
    <name type="common">Mustard</name>
    <dbReference type="NCBI Taxonomy" id="69181"/>
    <lineage>
        <taxon>Eukaryota</taxon>
        <taxon>Viridiplantae</taxon>
        <taxon>Streptophyta</taxon>
        <taxon>Embryophyta</taxon>
        <taxon>Tracheophyta</taxon>
        <taxon>Spermatophyta</taxon>
        <taxon>Magnoliopsida</taxon>
        <taxon>eudicotyledons</taxon>
        <taxon>Gunneridae</taxon>
        <taxon>Pentapetalae</taxon>
        <taxon>rosids</taxon>
        <taxon>malvids</taxon>
        <taxon>Brassicales</taxon>
        <taxon>Brassicaceae</taxon>
        <taxon>Brassiceae</taxon>
        <taxon>Brassica</taxon>
    </lineage>
</organism>
<gene>
    <name evidence="4" type="ORF">DY000_02013684</name>
</gene>
<dbReference type="Gene3D" id="3.40.50.10140">
    <property type="entry name" value="Toll/interleukin-1 receptor homology (TIR) domain"/>
    <property type="match status" value="1"/>
</dbReference>
<name>A0ABQ7D0T0_BRACR</name>
<accession>A0ABQ7D0T0</accession>
<reference evidence="4 5" key="1">
    <citation type="journal article" date="2020" name="BMC Genomics">
        <title>Intraspecific diversification of the crop wild relative Brassica cretica Lam. using demographic model selection.</title>
        <authorList>
            <person name="Kioukis A."/>
            <person name="Michalopoulou V.A."/>
            <person name="Briers L."/>
            <person name="Pirintsos S."/>
            <person name="Studholme D.J."/>
            <person name="Pavlidis P."/>
            <person name="Sarris P.F."/>
        </authorList>
    </citation>
    <scope>NUCLEOTIDE SEQUENCE [LARGE SCALE GENOMIC DNA]</scope>
    <source>
        <strain evidence="5">cv. PFS-1207/04</strain>
    </source>
</reference>
<feature type="domain" description="TIR" evidence="3">
    <location>
        <begin position="135"/>
        <end position="286"/>
    </location>
</feature>